<protein>
    <submittedName>
        <fullName evidence="1">Uncharacterized protein</fullName>
    </submittedName>
</protein>
<proteinExistence type="predicted"/>
<dbReference type="Proteomes" id="UP000028582">
    <property type="component" value="Unassembled WGS sequence"/>
</dbReference>
<organism evidence="1 2">
    <name type="scientific">Phytophthora nicotianae P1976</name>
    <dbReference type="NCBI Taxonomy" id="1317066"/>
    <lineage>
        <taxon>Eukaryota</taxon>
        <taxon>Sar</taxon>
        <taxon>Stramenopiles</taxon>
        <taxon>Oomycota</taxon>
        <taxon>Peronosporomycetes</taxon>
        <taxon>Peronosporales</taxon>
        <taxon>Peronosporaceae</taxon>
        <taxon>Phytophthora</taxon>
    </lineage>
</organism>
<evidence type="ECO:0000313" key="2">
    <source>
        <dbReference type="Proteomes" id="UP000028582"/>
    </source>
</evidence>
<gene>
    <name evidence="1" type="ORF">F444_04965</name>
</gene>
<dbReference type="EMBL" id="ANJA01000981">
    <property type="protein sequence ID" value="ETO80572.1"/>
    <property type="molecule type" value="Genomic_DNA"/>
</dbReference>
<reference evidence="1 2" key="1">
    <citation type="submission" date="2013-11" db="EMBL/GenBank/DDBJ databases">
        <title>The Genome Sequence of Phytophthora parasitica P1976.</title>
        <authorList>
            <consortium name="The Broad Institute Genomics Platform"/>
            <person name="Russ C."/>
            <person name="Tyler B."/>
            <person name="Panabieres F."/>
            <person name="Shan W."/>
            <person name="Tripathy S."/>
            <person name="Grunwald N."/>
            <person name="Machado M."/>
            <person name="Johnson C.S."/>
            <person name="Walker B."/>
            <person name="Young S."/>
            <person name="Zeng Q."/>
            <person name="Gargeya S."/>
            <person name="Fitzgerald M."/>
            <person name="Haas B."/>
            <person name="Abouelleil A."/>
            <person name="Allen A.W."/>
            <person name="Alvarado L."/>
            <person name="Arachchi H.M."/>
            <person name="Berlin A.M."/>
            <person name="Chapman S.B."/>
            <person name="Gainer-Dewar J."/>
            <person name="Goldberg J."/>
            <person name="Griggs A."/>
            <person name="Gujja S."/>
            <person name="Hansen M."/>
            <person name="Howarth C."/>
            <person name="Imamovic A."/>
            <person name="Ireland A."/>
            <person name="Larimer J."/>
            <person name="McCowan C."/>
            <person name="Murphy C."/>
            <person name="Pearson M."/>
            <person name="Poon T.W."/>
            <person name="Priest M."/>
            <person name="Roberts A."/>
            <person name="Saif S."/>
            <person name="Shea T."/>
            <person name="Sisk P."/>
            <person name="Sykes S."/>
            <person name="Wortman J."/>
            <person name="Nusbaum C."/>
            <person name="Birren B."/>
        </authorList>
    </citation>
    <scope>NUCLEOTIDE SEQUENCE [LARGE SCALE GENOMIC DNA]</scope>
    <source>
        <strain evidence="1 2">P1976</strain>
    </source>
</reference>
<comment type="caution">
    <text evidence="1">The sequence shown here is derived from an EMBL/GenBank/DDBJ whole genome shotgun (WGS) entry which is preliminary data.</text>
</comment>
<accession>A0A081ANW1</accession>
<sequence length="115" mass="12698">MRKHQPVSIRADRLYSTLSNSFRRWVNLAGWTLRWQRPRGLATVGEHCHCYKIGDLRRSLQSYSALNTAATVTSPVRTAGDNAQCNGECHVFAGWALSSALETATTFFLAAAAAQ</sequence>
<evidence type="ECO:0000313" key="1">
    <source>
        <dbReference type="EMBL" id="ETO80572.1"/>
    </source>
</evidence>
<name>A0A081ANW1_PHYNI</name>
<dbReference type="AlphaFoldDB" id="A0A081ANW1"/>